<dbReference type="RefSeq" id="WP_018247380.1">
    <property type="nucleotide sequence ID" value="NZ_SOEG01000012.1"/>
</dbReference>
<dbReference type="EMBL" id="SOEG01000012">
    <property type="protein sequence ID" value="TDX51541.1"/>
    <property type="molecule type" value="Genomic_DNA"/>
</dbReference>
<evidence type="ECO:0000313" key="2">
    <source>
        <dbReference type="Proteomes" id="UP000295832"/>
    </source>
</evidence>
<comment type="caution">
    <text evidence="1">The sequence shown here is derived from an EMBL/GenBank/DDBJ whole genome shotgun (WGS) entry which is preliminary data.</text>
</comment>
<dbReference type="Proteomes" id="UP000295832">
    <property type="component" value="Unassembled WGS sequence"/>
</dbReference>
<accession>A0A4R8GYI6</accession>
<name>A0A4R8GYI6_9FIRM</name>
<sequence>MFWIWTILVLLLFWLIKRHPTKSNFKIFDNYSYYISRYLDINKKDKLKKKDKGRDN</sequence>
<organism evidence="1 2">
    <name type="scientific">Orenia marismortui</name>
    <dbReference type="NCBI Taxonomy" id="46469"/>
    <lineage>
        <taxon>Bacteria</taxon>
        <taxon>Bacillati</taxon>
        <taxon>Bacillota</taxon>
        <taxon>Clostridia</taxon>
        <taxon>Halanaerobiales</taxon>
        <taxon>Halobacteroidaceae</taxon>
        <taxon>Orenia</taxon>
    </lineage>
</organism>
<evidence type="ECO:0000313" key="1">
    <source>
        <dbReference type="EMBL" id="TDX51541.1"/>
    </source>
</evidence>
<proteinExistence type="predicted"/>
<keyword evidence="2" id="KW-1185">Reference proteome</keyword>
<reference evidence="1 2" key="1">
    <citation type="submission" date="2019-03" db="EMBL/GenBank/DDBJ databases">
        <title>Subsurface microbial communities from deep shales in Ohio and West Virginia, USA.</title>
        <authorList>
            <person name="Wrighton K."/>
        </authorList>
    </citation>
    <scope>NUCLEOTIDE SEQUENCE [LARGE SCALE GENOMIC DNA]</scope>
    <source>
        <strain evidence="1 2">MSL 6dP</strain>
    </source>
</reference>
<gene>
    <name evidence="1" type="ORF">C7959_11241</name>
</gene>
<protein>
    <submittedName>
        <fullName evidence="1">Uncharacterized protein</fullName>
    </submittedName>
</protein>
<dbReference type="AlphaFoldDB" id="A0A4R8GYI6"/>